<sequence length="176" mass="19795">MRDAWPSRIHCWTSFGGGSRPGLWAGTDIYGVPETMATLAGQLGKPFKDFVSKYEYFDRRREQRSHSIQDWRATHRRLADAHERWREQISADADWSDSAWLHHRLEETCHRLCSDPSGSLPAALDAAVDAAVAGVAIIRRWVEMIRMAGQNSGNDSQVETGAATAFTRGPKRRSRG</sequence>
<dbReference type="AlphaFoldDB" id="A0A7W7HYL6"/>
<proteinExistence type="predicted"/>
<organism evidence="2 3">
    <name type="scientific">Actinoplanes digitatis</name>
    <dbReference type="NCBI Taxonomy" id="1868"/>
    <lineage>
        <taxon>Bacteria</taxon>
        <taxon>Bacillati</taxon>
        <taxon>Actinomycetota</taxon>
        <taxon>Actinomycetes</taxon>
        <taxon>Micromonosporales</taxon>
        <taxon>Micromonosporaceae</taxon>
        <taxon>Actinoplanes</taxon>
    </lineage>
</organism>
<dbReference type="EMBL" id="JACHNH010000001">
    <property type="protein sequence ID" value="MBB4763165.1"/>
    <property type="molecule type" value="Genomic_DNA"/>
</dbReference>
<evidence type="ECO:0000256" key="1">
    <source>
        <dbReference type="SAM" id="MobiDB-lite"/>
    </source>
</evidence>
<reference evidence="2 3" key="1">
    <citation type="submission" date="2020-08" db="EMBL/GenBank/DDBJ databases">
        <title>Sequencing the genomes of 1000 actinobacteria strains.</title>
        <authorList>
            <person name="Klenk H.-P."/>
        </authorList>
    </citation>
    <scope>NUCLEOTIDE SEQUENCE [LARGE SCALE GENOMIC DNA]</scope>
    <source>
        <strain evidence="2 3">DSM 43149</strain>
    </source>
</reference>
<protein>
    <submittedName>
        <fullName evidence="2">Uncharacterized protein</fullName>
    </submittedName>
</protein>
<keyword evidence="3" id="KW-1185">Reference proteome</keyword>
<dbReference type="RefSeq" id="WP_184994502.1">
    <property type="nucleotide sequence ID" value="NZ_BOMK01000010.1"/>
</dbReference>
<name>A0A7W7HYL6_9ACTN</name>
<feature type="region of interest" description="Disordered" evidence="1">
    <location>
        <begin position="151"/>
        <end position="176"/>
    </location>
</feature>
<gene>
    <name evidence="2" type="ORF">BJ971_003721</name>
</gene>
<evidence type="ECO:0000313" key="2">
    <source>
        <dbReference type="EMBL" id="MBB4763165.1"/>
    </source>
</evidence>
<accession>A0A7W7HYL6</accession>
<dbReference type="Proteomes" id="UP000578112">
    <property type="component" value="Unassembled WGS sequence"/>
</dbReference>
<evidence type="ECO:0000313" key="3">
    <source>
        <dbReference type="Proteomes" id="UP000578112"/>
    </source>
</evidence>
<comment type="caution">
    <text evidence="2">The sequence shown here is derived from an EMBL/GenBank/DDBJ whole genome shotgun (WGS) entry which is preliminary data.</text>
</comment>